<keyword evidence="2" id="KW-1185">Reference proteome</keyword>
<evidence type="ECO:0000313" key="2">
    <source>
        <dbReference type="Proteomes" id="UP000054477"/>
    </source>
</evidence>
<name>A0A0C9XE43_9AGAR</name>
<gene>
    <name evidence="1" type="ORF">K443DRAFT_157114</name>
</gene>
<protein>
    <submittedName>
        <fullName evidence="1">Uncharacterized protein</fullName>
    </submittedName>
</protein>
<proteinExistence type="predicted"/>
<dbReference type="HOGENOM" id="CLU_2264172_0_0_1"/>
<reference evidence="2" key="2">
    <citation type="submission" date="2015-01" db="EMBL/GenBank/DDBJ databases">
        <title>Evolutionary Origins and Diversification of the Mycorrhizal Mutualists.</title>
        <authorList>
            <consortium name="DOE Joint Genome Institute"/>
            <consortium name="Mycorrhizal Genomics Consortium"/>
            <person name="Kohler A."/>
            <person name="Kuo A."/>
            <person name="Nagy L.G."/>
            <person name="Floudas D."/>
            <person name="Copeland A."/>
            <person name="Barry K.W."/>
            <person name="Cichocki N."/>
            <person name="Veneault-Fourrey C."/>
            <person name="LaButti K."/>
            <person name="Lindquist E.A."/>
            <person name="Lipzen A."/>
            <person name="Lundell T."/>
            <person name="Morin E."/>
            <person name="Murat C."/>
            <person name="Riley R."/>
            <person name="Ohm R."/>
            <person name="Sun H."/>
            <person name="Tunlid A."/>
            <person name="Henrissat B."/>
            <person name="Grigoriev I.V."/>
            <person name="Hibbett D.S."/>
            <person name="Martin F."/>
        </authorList>
    </citation>
    <scope>NUCLEOTIDE SEQUENCE [LARGE SCALE GENOMIC DNA]</scope>
    <source>
        <strain evidence="2">LaAM-08-1</strain>
    </source>
</reference>
<accession>A0A0C9XE43</accession>
<dbReference type="AlphaFoldDB" id="A0A0C9XE43"/>
<dbReference type="EMBL" id="KN838637">
    <property type="protein sequence ID" value="KIJ99888.1"/>
    <property type="molecule type" value="Genomic_DNA"/>
</dbReference>
<organism evidence="1 2">
    <name type="scientific">Laccaria amethystina LaAM-08-1</name>
    <dbReference type="NCBI Taxonomy" id="1095629"/>
    <lineage>
        <taxon>Eukaryota</taxon>
        <taxon>Fungi</taxon>
        <taxon>Dikarya</taxon>
        <taxon>Basidiomycota</taxon>
        <taxon>Agaricomycotina</taxon>
        <taxon>Agaricomycetes</taxon>
        <taxon>Agaricomycetidae</taxon>
        <taxon>Agaricales</taxon>
        <taxon>Agaricineae</taxon>
        <taxon>Hydnangiaceae</taxon>
        <taxon>Laccaria</taxon>
    </lineage>
</organism>
<evidence type="ECO:0000313" key="1">
    <source>
        <dbReference type="EMBL" id="KIJ99888.1"/>
    </source>
</evidence>
<dbReference type="Proteomes" id="UP000054477">
    <property type="component" value="Unassembled WGS sequence"/>
</dbReference>
<reference evidence="1 2" key="1">
    <citation type="submission" date="2014-04" db="EMBL/GenBank/DDBJ databases">
        <authorList>
            <consortium name="DOE Joint Genome Institute"/>
            <person name="Kuo A."/>
            <person name="Kohler A."/>
            <person name="Nagy L.G."/>
            <person name="Floudas D."/>
            <person name="Copeland A."/>
            <person name="Barry K.W."/>
            <person name="Cichocki N."/>
            <person name="Veneault-Fourrey C."/>
            <person name="LaButti K."/>
            <person name="Lindquist E.A."/>
            <person name="Lipzen A."/>
            <person name="Lundell T."/>
            <person name="Morin E."/>
            <person name="Murat C."/>
            <person name="Sun H."/>
            <person name="Tunlid A."/>
            <person name="Henrissat B."/>
            <person name="Grigoriev I.V."/>
            <person name="Hibbett D.S."/>
            <person name="Martin F."/>
            <person name="Nordberg H.P."/>
            <person name="Cantor M.N."/>
            <person name="Hua S.X."/>
        </authorList>
    </citation>
    <scope>NUCLEOTIDE SEQUENCE [LARGE SCALE GENOMIC DNA]</scope>
    <source>
        <strain evidence="1 2">LaAM-08-1</strain>
    </source>
</reference>
<sequence>MHPSRPSRFEAHFVMSRSRLEFADFMRRRVSSTRVGERGSMKSKLWVFEMRGGDQWDGCSEERLHVEIERGSRGNGGVHNTVHCWYSNTPTQFYGGGTTRKGY</sequence>